<reference evidence="1 2" key="1">
    <citation type="submission" date="2024-04" db="EMBL/GenBank/DDBJ databases">
        <title>Bacterial endophytes with biocontrol capabilities against important plant pathogens.</title>
        <authorList>
            <person name="Alayande K.A."/>
        </authorList>
    </citation>
    <scope>NUCLEOTIDE SEQUENCE [LARGE SCALE GENOMIC DNA]</scope>
    <source>
        <strain evidence="1 2">KV22</strain>
    </source>
</reference>
<dbReference type="Proteomes" id="UP001455088">
    <property type="component" value="Unassembled WGS sequence"/>
</dbReference>
<dbReference type="EMBL" id="JBBYHY010000003">
    <property type="protein sequence ID" value="MEL3953067.1"/>
    <property type="molecule type" value="Genomic_DNA"/>
</dbReference>
<organism evidence="1 2">
    <name type="scientific">Stenotrophomonas bentonitica</name>
    <dbReference type="NCBI Taxonomy" id="1450134"/>
    <lineage>
        <taxon>Bacteria</taxon>
        <taxon>Pseudomonadati</taxon>
        <taxon>Pseudomonadota</taxon>
        <taxon>Gammaproteobacteria</taxon>
        <taxon>Lysobacterales</taxon>
        <taxon>Lysobacteraceae</taxon>
        <taxon>Stenotrophomonas</taxon>
    </lineage>
</organism>
<evidence type="ECO:0000313" key="2">
    <source>
        <dbReference type="Proteomes" id="UP001455088"/>
    </source>
</evidence>
<proteinExistence type="predicted"/>
<accession>A0ABU9JJQ4</accession>
<gene>
    <name evidence="1" type="ORF">AAE039_05790</name>
</gene>
<name>A0ABU9JJQ4_9GAMM</name>
<evidence type="ECO:0000313" key="1">
    <source>
        <dbReference type="EMBL" id="MEL3953067.1"/>
    </source>
</evidence>
<comment type="caution">
    <text evidence="1">The sequence shown here is derived from an EMBL/GenBank/DDBJ whole genome shotgun (WGS) entry which is preliminary data.</text>
</comment>
<evidence type="ECO:0008006" key="3">
    <source>
        <dbReference type="Google" id="ProtNLM"/>
    </source>
</evidence>
<keyword evidence="2" id="KW-1185">Reference proteome</keyword>
<protein>
    <recommendedName>
        <fullName evidence="3">DUF2946 domain-containing protein</fullName>
    </recommendedName>
</protein>
<dbReference type="RefSeq" id="WP_224096875.1">
    <property type="nucleotide sequence ID" value="NZ_JBBYHY010000003.1"/>
</dbReference>
<sequence length="129" mass="13963">MVKLLRRWRRPRPRARLAWLGLWALLLQQLALVAYACPLESVDAGQATLMVGCEEMSAPDPDAPALCDQHCQRDHIATADAKAPQVPYQPALAASALVQALLPPVHARSIGMFRCACPIRPPCSASVAC</sequence>